<organism evidence="2 3">
    <name type="scientific">Amycolatopsis pigmentata</name>
    <dbReference type="NCBI Taxonomy" id="450801"/>
    <lineage>
        <taxon>Bacteria</taxon>
        <taxon>Bacillati</taxon>
        <taxon>Actinomycetota</taxon>
        <taxon>Actinomycetes</taxon>
        <taxon>Pseudonocardiales</taxon>
        <taxon>Pseudonocardiaceae</taxon>
        <taxon>Amycolatopsis</taxon>
    </lineage>
</organism>
<dbReference type="RefSeq" id="WP_378266263.1">
    <property type="nucleotide sequence ID" value="NZ_JBHUKR010000007.1"/>
</dbReference>
<keyword evidence="1" id="KW-0812">Transmembrane</keyword>
<proteinExistence type="predicted"/>
<comment type="caution">
    <text evidence="2">The sequence shown here is derived from an EMBL/GenBank/DDBJ whole genome shotgun (WGS) entry which is preliminary data.</text>
</comment>
<evidence type="ECO:0000256" key="1">
    <source>
        <dbReference type="SAM" id="Phobius"/>
    </source>
</evidence>
<reference evidence="3" key="1">
    <citation type="journal article" date="2019" name="Int. J. Syst. Evol. Microbiol.">
        <title>The Global Catalogue of Microorganisms (GCM) 10K type strain sequencing project: providing services to taxonomists for standard genome sequencing and annotation.</title>
        <authorList>
            <consortium name="The Broad Institute Genomics Platform"/>
            <consortium name="The Broad Institute Genome Sequencing Center for Infectious Disease"/>
            <person name="Wu L."/>
            <person name="Ma J."/>
        </authorList>
    </citation>
    <scope>NUCLEOTIDE SEQUENCE [LARGE SCALE GENOMIC DNA]</scope>
    <source>
        <strain evidence="3">CGMCC 4.7645</strain>
    </source>
</reference>
<keyword evidence="1" id="KW-1133">Transmembrane helix</keyword>
<evidence type="ECO:0000313" key="3">
    <source>
        <dbReference type="Proteomes" id="UP001597417"/>
    </source>
</evidence>
<evidence type="ECO:0000313" key="2">
    <source>
        <dbReference type="EMBL" id="MFD2418317.1"/>
    </source>
</evidence>
<dbReference type="Proteomes" id="UP001597417">
    <property type="component" value="Unassembled WGS sequence"/>
</dbReference>
<accession>A0ABW5FV30</accession>
<feature type="transmembrane region" description="Helical" evidence="1">
    <location>
        <begin position="26"/>
        <end position="48"/>
    </location>
</feature>
<gene>
    <name evidence="2" type="ORF">ACFSXZ_18495</name>
</gene>
<sequence length="169" mass="18009">MTTPSSEDYGPVEPVPVKRKKPKRTLIVTGAGAFIVVVILALTLPSLLKPKTFRLNGAMTVMCSTTYGTYSSSNCAGYSDLRPGAQVVVYNEKQEILATGTLVKAADPTATTSSSRSVSDSTIYQFSIADVPRGEKQYGVHIGNSNRGVIWKNEQEASTDGFLLSIGGN</sequence>
<keyword evidence="3" id="KW-1185">Reference proteome</keyword>
<protein>
    <submittedName>
        <fullName evidence="2">Uncharacterized protein</fullName>
    </submittedName>
</protein>
<keyword evidence="1" id="KW-0472">Membrane</keyword>
<dbReference type="EMBL" id="JBHUKR010000007">
    <property type="protein sequence ID" value="MFD2418317.1"/>
    <property type="molecule type" value="Genomic_DNA"/>
</dbReference>
<name>A0ABW5FV30_9PSEU</name>